<evidence type="ECO:0000313" key="1">
    <source>
        <dbReference type="EMBL" id="JAD63523.1"/>
    </source>
</evidence>
<accession>A0A0A9BMX5</accession>
<dbReference type="EMBL" id="GBRH01234372">
    <property type="protein sequence ID" value="JAD63523.1"/>
    <property type="molecule type" value="Transcribed_RNA"/>
</dbReference>
<reference evidence="1" key="1">
    <citation type="submission" date="2014-09" db="EMBL/GenBank/DDBJ databases">
        <authorList>
            <person name="Magalhaes I.L.F."/>
            <person name="Oliveira U."/>
            <person name="Santos F.R."/>
            <person name="Vidigal T.H.D.A."/>
            <person name="Brescovit A.D."/>
            <person name="Santos A.J."/>
        </authorList>
    </citation>
    <scope>NUCLEOTIDE SEQUENCE</scope>
    <source>
        <tissue evidence="1">Shoot tissue taken approximately 20 cm above the soil surface</tissue>
    </source>
</reference>
<protein>
    <submittedName>
        <fullName evidence="1">Uncharacterized protein</fullName>
    </submittedName>
</protein>
<proteinExistence type="predicted"/>
<reference evidence="1" key="2">
    <citation type="journal article" date="2015" name="Data Brief">
        <title>Shoot transcriptome of the giant reed, Arundo donax.</title>
        <authorList>
            <person name="Barrero R.A."/>
            <person name="Guerrero F.D."/>
            <person name="Moolhuijzen P."/>
            <person name="Goolsby J.A."/>
            <person name="Tidwell J."/>
            <person name="Bellgard S.E."/>
            <person name="Bellgard M.I."/>
        </authorList>
    </citation>
    <scope>NUCLEOTIDE SEQUENCE</scope>
    <source>
        <tissue evidence="1">Shoot tissue taken approximately 20 cm above the soil surface</tissue>
    </source>
</reference>
<organism evidence="1">
    <name type="scientific">Arundo donax</name>
    <name type="common">Giant reed</name>
    <name type="synonym">Donax arundinaceus</name>
    <dbReference type="NCBI Taxonomy" id="35708"/>
    <lineage>
        <taxon>Eukaryota</taxon>
        <taxon>Viridiplantae</taxon>
        <taxon>Streptophyta</taxon>
        <taxon>Embryophyta</taxon>
        <taxon>Tracheophyta</taxon>
        <taxon>Spermatophyta</taxon>
        <taxon>Magnoliopsida</taxon>
        <taxon>Liliopsida</taxon>
        <taxon>Poales</taxon>
        <taxon>Poaceae</taxon>
        <taxon>PACMAD clade</taxon>
        <taxon>Arundinoideae</taxon>
        <taxon>Arundineae</taxon>
        <taxon>Arundo</taxon>
    </lineage>
</organism>
<sequence>MKGLLSHIPILIFLYKRVPEARTSFRQGLQFISIRGY</sequence>
<dbReference type="AlphaFoldDB" id="A0A0A9BMX5"/>
<name>A0A0A9BMX5_ARUDO</name>